<name>A0A382BM99_9ZZZZ</name>
<protein>
    <recommendedName>
        <fullName evidence="7">Extracellular solute-binding protein</fullName>
    </recommendedName>
</protein>
<evidence type="ECO:0000313" key="6">
    <source>
        <dbReference type="EMBL" id="SVB14814.1"/>
    </source>
</evidence>
<evidence type="ECO:0000256" key="5">
    <source>
        <dbReference type="ARBA" id="ARBA00023288"/>
    </source>
</evidence>
<dbReference type="PANTHER" id="PTHR43649">
    <property type="entry name" value="ARABINOSE-BINDING PROTEIN-RELATED"/>
    <property type="match status" value="1"/>
</dbReference>
<keyword evidence="3" id="KW-0472">Membrane</keyword>
<keyword evidence="4" id="KW-0564">Palmitate</keyword>
<dbReference type="AlphaFoldDB" id="A0A382BM99"/>
<dbReference type="PANTHER" id="PTHR43649:SF33">
    <property type="entry name" value="POLYGALACTURONAN_RHAMNOGALACTURONAN-BINDING PROTEIN YTCQ"/>
    <property type="match status" value="1"/>
</dbReference>
<organism evidence="6">
    <name type="scientific">marine metagenome</name>
    <dbReference type="NCBI Taxonomy" id="408172"/>
    <lineage>
        <taxon>unclassified sequences</taxon>
        <taxon>metagenomes</taxon>
        <taxon>ecological metagenomes</taxon>
    </lineage>
</organism>
<dbReference type="Pfam" id="PF01547">
    <property type="entry name" value="SBP_bac_1"/>
    <property type="match status" value="1"/>
</dbReference>
<dbReference type="EMBL" id="UINC01030428">
    <property type="protein sequence ID" value="SVB14814.1"/>
    <property type="molecule type" value="Genomic_DNA"/>
</dbReference>
<dbReference type="InterPro" id="IPR006059">
    <property type="entry name" value="SBP"/>
</dbReference>
<dbReference type="Gene3D" id="3.40.190.10">
    <property type="entry name" value="Periplasmic binding protein-like II"/>
    <property type="match status" value="4"/>
</dbReference>
<evidence type="ECO:0000256" key="4">
    <source>
        <dbReference type="ARBA" id="ARBA00023139"/>
    </source>
</evidence>
<evidence type="ECO:0000256" key="1">
    <source>
        <dbReference type="ARBA" id="ARBA00022475"/>
    </source>
</evidence>
<accession>A0A382BM99</accession>
<keyword evidence="5" id="KW-0449">Lipoprotein</keyword>
<evidence type="ECO:0008006" key="7">
    <source>
        <dbReference type="Google" id="ProtNLM"/>
    </source>
</evidence>
<sequence length="478" mass="54303">MRLYTVLWVVVAAAFCLLLVLDVTQQKVEHKDRSTIAFASMWAPGEPMMKGYKELFRRFEQEHPEYKVEPRWDGRWVLASLRPRLLTGTNIPDIVNTERDALIVLVKAGYLDALGDVVDRGAYPHDRGEPAAPDRRLRDAFLPRILERCHYEAGDKHQAGLYILPAGVWSGFIFFNRLHYEQLGLQIPTTWSQFLANCRVIKEKLKDRGIAPLAADKDSYSEFWSQFLLNRTLGEEVVQRSVEGTGPRFDTDPRYRAVFQAIRDSHQDGFFMHSWRSSKWPDAQRAWTQGKATHMISGSYLIRETLAYEPDPAVFRLGAFPVPMLDAIDWGDMEPVPLGDPTGVTATIAGHALLQDAPNRVGAIELLAFLARKESAAVLSSVGKEIPPIAGAPFPAELVEIQDMFQTAQTVYRTGFHVYAPWWNKYQWKDLYRAFFMGEKPEHAGYLTVDDFLRQLQERTDAYHEGSGELASDGRLSP</sequence>
<dbReference type="SUPFAM" id="SSF53850">
    <property type="entry name" value="Periplasmic binding protein-like II"/>
    <property type="match status" value="1"/>
</dbReference>
<dbReference type="InterPro" id="IPR050490">
    <property type="entry name" value="Bact_solute-bd_prot1"/>
</dbReference>
<keyword evidence="1" id="KW-1003">Cell membrane</keyword>
<proteinExistence type="predicted"/>
<evidence type="ECO:0000256" key="3">
    <source>
        <dbReference type="ARBA" id="ARBA00023136"/>
    </source>
</evidence>
<gene>
    <name evidence="6" type="ORF">METZ01_LOCUS167668</name>
</gene>
<evidence type="ECO:0000256" key="2">
    <source>
        <dbReference type="ARBA" id="ARBA00022729"/>
    </source>
</evidence>
<keyword evidence="2" id="KW-0732">Signal</keyword>
<reference evidence="6" key="1">
    <citation type="submission" date="2018-05" db="EMBL/GenBank/DDBJ databases">
        <authorList>
            <person name="Lanie J.A."/>
            <person name="Ng W.-L."/>
            <person name="Kazmierczak K.M."/>
            <person name="Andrzejewski T.M."/>
            <person name="Davidsen T.M."/>
            <person name="Wayne K.J."/>
            <person name="Tettelin H."/>
            <person name="Glass J.I."/>
            <person name="Rusch D."/>
            <person name="Podicherti R."/>
            <person name="Tsui H.-C.T."/>
            <person name="Winkler M.E."/>
        </authorList>
    </citation>
    <scope>NUCLEOTIDE SEQUENCE</scope>
</reference>